<organism evidence="1 2">
    <name type="scientific">Erysiphe pulchra</name>
    <dbReference type="NCBI Taxonomy" id="225359"/>
    <lineage>
        <taxon>Eukaryota</taxon>
        <taxon>Fungi</taxon>
        <taxon>Dikarya</taxon>
        <taxon>Ascomycota</taxon>
        <taxon>Pezizomycotina</taxon>
        <taxon>Leotiomycetes</taxon>
        <taxon>Erysiphales</taxon>
        <taxon>Erysiphaceae</taxon>
        <taxon>Erysiphe</taxon>
    </lineage>
</organism>
<dbReference type="OrthoDB" id="4332274at2759"/>
<dbReference type="InterPro" id="IPR027417">
    <property type="entry name" value="P-loop_NTPase"/>
</dbReference>
<dbReference type="SUPFAM" id="SSF52540">
    <property type="entry name" value="P-loop containing nucleoside triphosphate hydrolases"/>
    <property type="match status" value="1"/>
</dbReference>
<protein>
    <submittedName>
        <fullName evidence="1">Uncharacterized protein</fullName>
    </submittedName>
</protein>
<reference evidence="1 2" key="1">
    <citation type="submission" date="2017-10" db="EMBL/GenBank/DDBJ databases">
        <title>Development of genomic resources for the powdery mildew, Erysiphe pulchra.</title>
        <authorList>
            <person name="Wadl P.A."/>
            <person name="Mack B.M."/>
            <person name="Moore G."/>
            <person name="Beltz S.B."/>
        </authorList>
    </citation>
    <scope>NUCLEOTIDE SEQUENCE [LARGE SCALE GENOMIC DNA]</scope>
    <source>
        <strain evidence="1">Cflorida</strain>
    </source>
</reference>
<dbReference type="EMBL" id="PEDP01002352">
    <property type="protein sequence ID" value="POS82715.1"/>
    <property type="molecule type" value="Genomic_DNA"/>
</dbReference>
<dbReference type="CDD" id="cd18809">
    <property type="entry name" value="SF1_C_RecD"/>
    <property type="match status" value="1"/>
</dbReference>
<dbReference type="PANTHER" id="PTHR10492">
    <property type="match status" value="1"/>
</dbReference>
<accession>A0A2S4PKZ1</accession>
<proteinExistence type="predicted"/>
<comment type="caution">
    <text evidence="1">The sequence shown here is derived from an EMBL/GenBank/DDBJ whole genome shotgun (WGS) entry which is preliminary data.</text>
</comment>
<dbReference type="Proteomes" id="UP000237438">
    <property type="component" value="Unassembled WGS sequence"/>
</dbReference>
<dbReference type="PANTHER" id="PTHR10492:SF95">
    <property type="entry name" value="HELITRON HELICASE-LIKE DOMAIN-CONTAINING PROTEIN"/>
    <property type="match status" value="1"/>
</dbReference>
<keyword evidence="2" id="KW-1185">Reference proteome</keyword>
<evidence type="ECO:0000313" key="2">
    <source>
        <dbReference type="Proteomes" id="UP000237438"/>
    </source>
</evidence>
<dbReference type="AlphaFoldDB" id="A0A2S4PKZ1"/>
<gene>
    <name evidence="1" type="ORF">EPUL_005486</name>
</gene>
<sequence length="265" mass="30206">MRVILGESNSRFSSWLGDLPYNQNLYGVIELPEWIKTTDDRAFFREFVYPIHLLRAVDSSIFRDRAILTSRNDNVNRFNVEIAQFITAASHGYFSADQVQSDESGHISDYTTEYLQTLSGQGLPLGKLTLQACAMEHLIITRLYNHCVKGRIISQDPRFDGKEHVISRITVTTREDLPFTLIRKQLPIRPCYPMTINKSQAQTLKRIGVDLTNSVFSRGQFYVALSRITDIENMLVLLTRGTKSTNNVVYPEVLLRPQSSSNIQG</sequence>
<evidence type="ECO:0000313" key="1">
    <source>
        <dbReference type="EMBL" id="POS82715.1"/>
    </source>
</evidence>
<name>A0A2S4PKZ1_9PEZI</name>